<dbReference type="InterPro" id="IPR037151">
    <property type="entry name" value="AlkB-like_sf"/>
</dbReference>
<dbReference type="FunFam" id="2.60.120.590:FF:000005">
    <property type="entry name" value="Alpha-ketoglutarate-dependent dioxygenase AlkB"/>
    <property type="match status" value="1"/>
</dbReference>
<dbReference type="SUPFAM" id="SSF51197">
    <property type="entry name" value="Clavaminate synthase-like"/>
    <property type="match status" value="1"/>
</dbReference>
<comment type="function">
    <text evidence="9">Dioxygenase that repairs alkylated DNA and RNA containing 3-methylcytosine or 1-methyladenine by oxidative demethylation. Has highest activity towards 3-methylcytosine. Has lower activity towards alkylated DNA containing ethenoadenine, and no detectable activity towards 1-methylguanine or 3-methylthymine. Accepts double-stranded and single-stranded substrates. Requires molecular oxygen, alpha-ketoglutarate and iron. Provides extensive resistance to alkylating agents such as MMS and DMS (SN2 agents), but not to MMNG and MNU (SN1 agents).</text>
</comment>
<dbReference type="NCBIfam" id="NF011930">
    <property type="entry name" value="PRK15401.1"/>
    <property type="match status" value="1"/>
</dbReference>
<gene>
    <name evidence="17" type="ORF">CLH62_15340</name>
</gene>
<feature type="binding site" evidence="14">
    <location>
        <position position="72"/>
    </location>
    <ligand>
        <name>substrate</name>
    </ligand>
</feature>
<evidence type="ECO:0000256" key="5">
    <source>
        <dbReference type="ARBA" id="ARBA00023002"/>
    </source>
</evidence>
<protein>
    <recommendedName>
        <fullName evidence="11">Alpha-ketoglutarate-dependent dioxygenase AlkB</fullName>
        <ecNumber evidence="10">1.14.11.33</ecNumber>
    </recommendedName>
    <alternativeName>
        <fullName evidence="12">Alkylated DNA repair protein AlkB</fullName>
    </alternativeName>
    <alternativeName>
        <fullName evidence="13">DNA oxidative demethylase AlkB</fullName>
    </alternativeName>
</protein>
<dbReference type="InterPro" id="IPR005123">
    <property type="entry name" value="Oxoglu/Fe-dep_dioxygenase_dom"/>
</dbReference>
<keyword evidence="5" id="KW-0560">Oxidoreductase</keyword>
<reference evidence="17 18" key="1">
    <citation type="submission" date="2017-09" db="EMBL/GenBank/DDBJ databases">
        <title>The draft genome sequences of Marinobacter guineae M3B.</title>
        <authorList>
            <person name="Cao J."/>
        </authorList>
    </citation>
    <scope>NUCLEOTIDE SEQUENCE [LARGE SCALE GENOMIC DNA]</scope>
    <source>
        <strain evidence="17 18">M3B</strain>
    </source>
</reference>
<evidence type="ECO:0000313" key="18">
    <source>
        <dbReference type="Proteomes" id="UP000229044"/>
    </source>
</evidence>
<dbReference type="OrthoDB" id="9796932at2"/>
<keyword evidence="2 15" id="KW-0479">Metal-binding</keyword>
<evidence type="ECO:0000256" key="13">
    <source>
        <dbReference type="ARBA" id="ARBA00082512"/>
    </source>
</evidence>
<dbReference type="InterPro" id="IPR004574">
    <property type="entry name" value="Alkb"/>
</dbReference>
<feature type="binding site" evidence="14">
    <location>
        <begin position="207"/>
        <end position="213"/>
    </location>
    <ligand>
        <name>2-oxoglutarate</name>
        <dbReference type="ChEBI" id="CHEBI:16810"/>
    </ligand>
</feature>
<feature type="binding site" evidence="14">
    <location>
        <position position="138"/>
    </location>
    <ligand>
        <name>substrate</name>
    </ligand>
</feature>
<evidence type="ECO:0000256" key="2">
    <source>
        <dbReference type="ARBA" id="ARBA00022723"/>
    </source>
</evidence>
<evidence type="ECO:0000256" key="9">
    <source>
        <dbReference type="ARBA" id="ARBA00055649"/>
    </source>
</evidence>
<dbReference type="AlphaFoldDB" id="A0A2G1VBZ4"/>
<proteinExistence type="inferred from homology"/>
<feature type="domain" description="Fe2OG dioxygenase" evidence="16">
    <location>
        <begin position="116"/>
        <end position="216"/>
    </location>
</feature>
<keyword evidence="7" id="KW-0234">DNA repair</keyword>
<feature type="binding site" evidence="15">
    <location>
        <position position="134"/>
    </location>
    <ligand>
        <name>Fe cation</name>
        <dbReference type="ChEBI" id="CHEBI:24875"/>
        <note>catalytic</note>
    </ligand>
</feature>
<dbReference type="GO" id="GO:0035516">
    <property type="term" value="F:broad specificity oxidative DNA demethylase activity"/>
    <property type="evidence" value="ECO:0007669"/>
    <property type="project" value="UniProtKB-EC"/>
</dbReference>
<dbReference type="PANTHER" id="PTHR16557:SF2">
    <property type="entry name" value="NUCLEIC ACID DIOXYGENASE ALKBH1"/>
    <property type="match status" value="1"/>
</dbReference>
<sequence length="216" mass="23684">MTQDLFGELPAELTRENLMEGAMVLRQFALADAGQLLNDIQQVTVQAPFRQMKTPGGHTMSVAMSCCGVLGWVTDSRGYRYQSEDPVSGRPWPAMPESFCKLARDAATAAGFAGFEPDACLINRYQPGAKMGLHQDKDERDFSQPIVSVSIGLPVAFQFGGLKRNDRPVRVPLTHGDVVVWGGAARLRYHGVLTLKAGGHPLTGPYRYNLTFRRAC</sequence>
<evidence type="ECO:0000256" key="14">
    <source>
        <dbReference type="PIRSR" id="PIRSR604574-1"/>
    </source>
</evidence>
<dbReference type="GO" id="GO:0008168">
    <property type="term" value="F:methyltransferase activity"/>
    <property type="evidence" value="ECO:0007669"/>
    <property type="project" value="UniProtKB-KW"/>
</dbReference>
<evidence type="ECO:0000259" key="16">
    <source>
        <dbReference type="PROSITE" id="PS51471"/>
    </source>
</evidence>
<keyword evidence="17" id="KW-0808">Transferase</keyword>
<dbReference type="Pfam" id="PF13532">
    <property type="entry name" value="2OG-FeII_Oxy_2"/>
    <property type="match status" value="1"/>
</dbReference>
<dbReference type="PANTHER" id="PTHR16557">
    <property type="entry name" value="ALKYLATED DNA REPAIR PROTEIN ALKB-RELATED"/>
    <property type="match status" value="1"/>
</dbReference>
<dbReference type="EC" id="1.14.11.33" evidence="10"/>
<keyword evidence="6 15" id="KW-0408">Iron</keyword>
<organism evidence="17 18">
    <name type="scientific">Marinobacter guineae</name>
    <dbReference type="NCBI Taxonomy" id="432303"/>
    <lineage>
        <taxon>Bacteria</taxon>
        <taxon>Pseudomonadati</taxon>
        <taxon>Pseudomonadota</taxon>
        <taxon>Gammaproteobacteria</taxon>
        <taxon>Pseudomonadales</taxon>
        <taxon>Marinobacteraceae</taxon>
        <taxon>Marinobacter</taxon>
    </lineage>
</organism>
<dbReference type="GO" id="GO:0006281">
    <property type="term" value="P:DNA repair"/>
    <property type="evidence" value="ECO:0007669"/>
    <property type="project" value="UniProtKB-KW"/>
</dbReference>
<dbReference type="GO" id="GO:0035515">
    <property type="term" value="F:oxidative RNA demethylase activity"/>
    <property type="evidence" value="ECO:0007669"/>
    <property type="project" value="TreeGrafter"/>
</dbReference>
<dbReference type="Proteomes" id="UP000229044">
    <property type="component" value="Unassembled WGS sequence"/>
</dbReference>
<evidence type="ECO:0000256" key="6">
    <source>
        <dbReference type="ARBA" id="ARBA00023004"/>
    </source>
</evidence>
<feature type="binding site" evidence="15">
    <location>
        <position position="190"/>
    </location>
    <ligand>
        <name>Fe cation</name>
        <dbReference type="ChEBI" id="CHEBI:24875"/>
        <note>catalytic</note>
    </ligand>
</feature>
<feature type="binding site" evidence="14">
    <location>
        <position position="164"/>
    </location>
    <ligand>
        <name>substrate</name>
    </ligand>
</feature>
<comment type="caution">
    <text evidence="17">The sequence shown here is derived from an EMBL/GenBank/DDBJ whole genome shotgun (WGS) entry which is preliminary data.</text>
</comment>
<evidence type="ECO:0000256" key="7">
    <source>
        <dbReference type="ARBA" id="ARBA00023204"/>
    </source>
</evidence>
<evidence type="ECO:0000256" key="3">
    <source>
        <dbReference type="ARBA" id="ARBA00022763"/>
    </source>
</evidence>
<dbReference type="Gene3D" id="2.60.120.590">
    <property type="entry name" value="Alpha-ketoglutarate-dependent dioxygenase AlkB-like"/>
    <property type="match status" value="1"/>
</dbReference>
<evidence type="ECO:0000256" key="1">
    <source>
        <dbReference type="ARBA" id="ARBA00007879"/>
    </source>
</evidence>
<comment type="cofactor">
    <cofactor evidence="15">
        <name>Fe(2+)</name>
        <dbReference type="ChEBI" id="CHEBI:29033"/>
    </cofactor>
    <text evidence="15">Binds 1 Fe(2+) ion per subunit.</text>
</comment>
<comment type="catalytic activity">
    <reaction evidence="8">
        <text>a methylated nucleobase within DNA + 2-oxoglutarate + O2 = a nucleobase within DNA + formaldehyde + succinate + CO2</text>
        <dbReference type="Rhea" id="RHEA:30299"/>
        <dbReference type="Rhea" id="RHEA-COMP:12192"/>
        <dbReference type="Rhea" id="RHEA-COMP:12193"/>
        <dbReference type="ChEBI" id="CHEBI:15379"/>
        <dbReference type="ChEBI" id="CHEBI:16526"/>
        <dbReference type="ChEBI" id="CHEBI:16810"/>
        <dbReference type="ChEBI" id="CHEBI:16842"/>
        <dbReference type="ChEBI" id="CHEBI:30031"/>
        <dbReference type="ChEBI" id="CHEBI:32875"/>
        <dbReference type="ChEBI" id="CHEBI:64428"/>
        <dbReference type="EC" id="1.14.11.33"/>
    </reaction>
</comment>
<evidence type="ECO:0000256" key="8">
    <source>
        <dbReference type="ARBA" id="ARBA00050106"/>
    </source>
</evidence>
<keyword evidence="18" id="KW-1185">Reference proteome</keyword>
<dbReference type="GO" id="GO:0008198">
    <property type="term" value="F:ferrous iron binding"/>
    <property type="evidence" value="ECO:0007669"/>
    <property type="project" value="TreeGrafter"/>
</dbReference>
<dbReference type="EMBL" id="NTFI01000005">
    <property type="protein sequence ID" value="PHQ24291.1"/>
    <property type="molecule type" value="Genomic_DNA"/>
</dbReference>
<keyword evidence="4" id="KW-0223">Dioxygenase</keyword>
<evidence type="ECO:0000256" key="10">
    <source>
        <dbReference type="ARBA" id="ARBA00066725"/>
    </source>
</evidence>
<dbReference type="InterPro" id="IPR027450">
    <property type="entry name" value="AlkB-like"/>
</dbReference>
<feature type="binding site" evidence="15">
    <location>
        <position position="136"/>
    </location>
    <ligand>
        <name>Fe cation</name>
        <dbReference type="ChEBI" id="CHEBI:24875"/>
        <note>catalytic</note>
    </ligand>
</feature>
<evidence type="ECO:0000256" key="11">
    <source>
        <dbReference type="ARBA" id="ARBA00072243"/>
    </source>
</evidence>
<evidence type="ECO:0000256" key="12">
    <source>
        <dbReference type="ARBA" id="ARBA00080712"/>
    </source>
</evidence>
<comment type="similarity">
    <text evidence="1">Belongs to the alkB family.</text>
</comment>
<evidence type="ECO:0000256" key="4">
    <source>
        <dbReference type="ARBA" id="ARBA00022964"/>
    </source>
</evidence>
<feature type="binding site" evidence="14">
    <location>
        <begin position="123"/>
        <end position="125"/>
    </location>
    <ligand>
        <name>2-oxoglutarate</name>
        <dbReference type="ChEBI" id="CHEBI:16810"/>
    </ligand>
</feature>
<evidence type="ECO:0000313" key="17">
    <source>
        <dbReference type="EMBL" id="PHQ24291.1"/>
    </source>
</evidence>
<name>A0A2G1VBZ4_9GAMM</name>
<evidence type="ECO:0000256" key="15">
    <source>
        <dbReference type="PIRSR" id="PIRSR604574-2"/>
    </source>
</evidence>
<dbReference type="PROSITE" id="PS51471">
    <property type="entry name" value="FE2OG_OXY"/>
    <property type="match status" value="1"/>
</dbReference>
<dbReference type="GO" id="GO:0005737">
    <property type="term" value="C:cytoplasm"/>
    <property type="evidence" value="ECO:0007669"/>
    <property type="project" value="TreeGrafter"/>
</dbReference>
<feature type="binding site" evidence="14">
    <location>
        <begin position="79"/>
        <end position="81"/>
    </location>
    <ligand>
        <name>substrate</name>
    </ligand>
</feature>
<accession>A0A2G1VBZ4</accession>
<dbReference type="GO" id="GO:0032259">
    <property type="term" value="P:methylation"/>
    <property type="evidence" value="ECO:0007669"/>
    <property type="project" value="UniProtKB-KW"/>
</dbReference>
<keyword evidence="17" id="KW-0489">Methyltransferase</keyword>
<keyword evidence="3" id="KW-0227">DNA damage</keyword>
<dbReference type="GO" id="GO:0035513">
    <property type="term" value="P:oxidative RNA demethylation"/>
    <property type="evidence" value="ECO:0007669"/>
    <property type="project" value="TreeGrafter"/>
</dbReference>
<dbReference type="RefSeq" id="WP_099619068.1">
    <property type="nucleotide sequence ID" value="NZ_KZ319341.1"/>
</dbReference>